<evidence type="ECO:0000256" key="1">
    <source>
        <dbReference type="SAM" id="MobiDB-lite"/>
    </source>
</evidence>
<evidence type="ECO:0000256" key="2">
    <source>
        <dbReference type="SAM" id="Phobius"/>
    </source>
</evidence>
<reference evidence="4 5" key="1">
    <citation type="journal article" date="2023" name="IMA Fungus">
        <title>Comparative genomic study of the Penicillium genus elucidates a diverse pangenome and 15 lateral gene transfer events.</title>
        <authorList>
            <person name="Petersen C."/>
            <person name="Sorensen T."/>
            <person name="Nielsen M.R."/>
            <person name="Sondergaard T.E."/>
            <person name="Sorensen J.L."/>
            <person name="Fitzpatrick D.A."/>
            <person name="Frisvad J.C."/>
            <person name="Nielsen K.L."/>
        </authorList>
    </citation>
    <scope>NUCLEOTIDE SEQUENCE [LARGE SCALE GENOMIC DNA]</scope>
    <source>
        <strain evidence="4 5">IBT 35679</strain>
    </source>
</reference>
<feature type="compositionally biased region" description="Low complexity" evidence="1">
    <location>
        <begin position="291"/>
        <end position="307"/>
    </location>
</feature>
<keyword evidence="2" id="KW-0812">Transmembrane</keyword>
<comment type="caution">
    <text evidence="4">The sequence shown here is derived from an EMBL/GenBank/DDBJ whole genome shotgun (WGS) entry which is preliminary data.</text>
</comment>
<keyword evidence="2" id="KW-0472">Membrane</keyword>
<keyword evidence="2" id="KW-1133">Transmembrane helix</keyword>
<protein>
    <submittedName>
        <fullName evidence="4">Uncharacterized protein</fullName>
    </submittedName>
</protein>
<organism evidence="4 5">
    <name type="scientific">Penicillium frequentans</name>
    <dbReference type="NCBI Taxonomy" id="3151616"/>
    <lineage>
        <taxon>Eukaryota</taxon>
        <taxon>Fungi</taxon>
        <taxon>Dikarya</taxon>
        <taxon>Ascomycota</taxon>
        <taxon>Pezizomycotina</taxon>
        <taxon>Eurotiomycetes</taxon>
        <taxon>Eurotiomycetidae</taxon>
        <taxon>Eurotiales</taxon>
        <taxon>Aspergillaceae</taxon>
        <taxon>Penicillium</taxon>
    </lineage>
</organism>
<proteinExistence type="predicted"/>
<feature type="signal peptide" evidence="3">
    <location>
        <begin position="1"/>
        <end position="29"/>
    </location>
</feature>
<sequence>MARSFANTMAKGSFLFLMTIMSSVRPTHAFKRFEILPRSDSCPSSYDSCGGNVPSDFCCPSSSTCLVLDNDTTVLCCPSGSSCDYISPITCDIQEQNATAYPKASVKTTLLDESLPTCGKECCPFGYTCENDSLCHMTNSTSTSTTTTSSTATSTTSTSTASSTTDLSAYGATFTPVSSSVSASLNADSTSSSNSTVTSCPSFPSKAVLAGFFPGALFGAIAALLISTCVRHRAEKKHLAEINQDTKSTGHNWSSRSSSGAVLGISSPIASEDASYRTDFLLRNPSDKRSSMSSRSMRSMINRSGSRVRSLFSTGVPGLDKDVPPLPTASELPVQPDPVTPPRQREPSTESIKVYSPPAVFMQSRRFLGPEPYPSRIARPSTTFTDLVQAVGFNEPKGNQSFKVHEVRRIT</sequence>
<feature type="region of interest" description="Disordered" evidence="1">
    <location>
        <begin position="142"/>
        <end position="164"/>
    </location>
</feature>
<dbReference type="Proteomes" id="UP001220324">
    <property type="component" value="Unassembled WGS sequence"/>
</dbReference>
<feature type="region of interest" description="Disordered" evidence="1">
    <location>
        <begin position="284"/>
        <end position="350"/>
    </location>
</feature>
<evidence type="ECO:0000256" key="3">
    <source>
        <dbReference type="SAM" id="SignalP"/>
    </source>
</evidence>
<name>A0AAD6GC02_9EURO</name>
<evidence type="ECO:0000313" key="4">
    <source>
        <dbReference type="EMBL" id="KAJ5526115.1"/>
    </source>
</evidence>
<dbReference type="EMBL" id="JAQIZZ010000008">
    <property type="protein sequence ID" value="KAJ5526115.1"/>
    <property type="molecule type" value="Genomic_DNA"/>
</dbReference>
<evidence type="ECO:0000313" key="5">
    <source>
        <dbReference type="Proteomes" id="UP001220324"/>
    </source>
</evidence>
<feature type="chain" id="PRO_5042036464" evidence="3">
    <location>
        <begin position="30"/>
        <end position="411"/>
    </location>
</feature>
<gene>
    <name evidence="4" type="ORF">N7494_012765</name>
</gene>
<dbReference type="AlphaFoldDB" id="A0AAD6GC02"/>
<feature type="transmembrane region" description="Helical" evidence="2">
    <location>
        <begin position="207"/>
        <end position="230"/>
    </location>
</feature>
<keyword evidence="5" id="KW-1185">Reference proteome</keyword>
<keyword evidence="3" id="KW-0732">Signal</keyword>
<accession>A0AAD6GC02</accession>